<feature type="compositionally biased region" description="Basic and acidic residues" evidence="13">
    <location>
        <begin position="66"/>
        <end position="79"/>
    </location>
</feature>
<evidence type="ECO:0000256" key="7">
    <source>
        <dbReference type="ARBA" id="ARBA00036823"/>
    </source>
</evidence>
<evidence type="ECO:0000256" key="5">
    <source>
        <dbReference type="ARBA" id="ARBA00023235"/>
    </source>
</evidence>
<feature type="compositionally biased region" description="Basic and acidic residues" evidence="13">
    <location>
        <begin position="33"/>
        <end position="42"/>
    </location>
</feature>
<evidence type="ECO:0000256" key="9">
    <source>
        <dbReference type="ARBA" id="ARBA00039086"/>
    </source>
</evidence>
<proteinExistence type="inferred from homology"/>
<comment type="subcellular location">
    <subcellularLocation>
        <location evidence="1">Secreted</location>
    </subcellularLocation>
</comment>
<dbReference type="EC" id="5.3.2.1" evidence="9"/>
<dbReference type="SUPFAM" id="SSF55331">
    <property type="entry name" value="Tautomerase/MIF"/>
    <property type="match status" value="1"/>
</dbReference>
<dbReference type="GO" id="GO:0005576">
    <property type="term" value="C:extracellular region"/>
    <property type="evidence" value="ECO:0007669"/>
    <property type="project" value="UniProtKB-SubCell"/>
</dbReference>
<evidence type="ECO:0000256" key="4">
    <source>
        <dbReference type="ARBA" id="ARBA00022525"/>
    </source>
</evidence>
<evidence type="ECO:0000256" key="1">
    <source>
        <dbReference type="ARBA" id="ARBA00004613"/>
    </source>
</evidence>
<reference evidence="14" key="1">
    <citation type="submission" date="2023-06" db="EMBL/GenBank/DDBJ databases">
        <title>Genome-scale phylogeny and comparative genomics of the fungal order Sordariales.</title>
        <authorList>
            <consortium name="Lawrence Berkeley National Laboratory"/>
            <person name="Hensen N."/>
            <person name="Bonometti L."/>
            <person name="Westerberg I."/>
            <person name="Brannstrom I.O."/>
            <person name="Guillou S."/>
            <person name="Cros-Aarteil S."/>
            <person name="Calhoun S."/>
            <person name="Haridas S."/>
            <person name="Kuo A."/>
            <person name="Mondo S."/>
            <person name="Pangilinan J."/>
            <person name="Riley R."/>
            <person name="Labutti K."/>
            <person name="Andreopoulos B."/>
            <person name="Lipzen A."/>
            <person name="Chen C."/>
            <person name="Yanf M."/>
            <person name="Daum C."/>
            <person name="Ng V."/>
            <person name="Clum A."/>
            <person name="Steindorff A."/>
            <person name="Ohm R."/>
            <person name="Martin F."/>
            <person name="Silar P."/>
            <person name="Natvig D."/>
            <person name="Lalanne C."/>
            <person name="Gautier V."/>
            <person name="Ament-Velasquez S.L."/>
            <person name="Kruys A."/>
            <person name="Hutchinson M.I."/>
            <person name="Powell A.J."/>
            <person name="Barry K."/>
            <person name="Miller A.N."/>
            <person name="Grigoriev I.V."/>
            <person name="Debuchy R."/>
            <person name="Gladieux P."/>
            <person name="Thoren M.H."/>
            <person name="Johannesson H."/>
        </authorList>
    </citation>
    <scope>NUCLEOTIDE SEQUENCE</scope>
    <source>
        <strain evidence="14">PSN4</strain>
    </source>
</reference>
<comment type="similarity">
    <text evidence="2">Belongs to the MIF family.</text>
</comment>
<evidence type="ECO:0000313" key="15">
    <source>
        <dbReference type="Proteomes" id="UP001239445"/>
    </source>
</evidence>
<gene>
    <name evidence="14" type="ORF">QBC47DRAFT_94701</name>
</gene>
<organism evidence="14 15">
    <name type="scientific">Echria macrotheca</name>
    <dbReference type="NCBI Taxonomy" id="438768"/>
    <lineage>
        <taxon>Eukaryota</taxon>
        <taxon>Fungi</taxon>
        <taxon>Dikarya</taxon>
        <taxon>Ascomycota</taxon>
        <taxon>Pezizomycotina</taxon>
        <taxon>Sordariomycetes</taxon>
        <taxon>Sordariomycetidae</taxon>
        <taxon>Sordariales</taxon>
        <taxon>Schizotheciaceae</taxon>
        <taxon>Echria</taxon>
    </lineage>
</organism>
<evidence type="ECO:0000256" key="11">
    <source>
        <dbReference type="ARBA" id="ARBA00041912"/>
    </source>
</evidence>
<comment type="catalytic activity">
    <reaction evidence="7">
        <text>L-dopachrome = 5,6-dihydroxyindole-2-carboxylate</text>
        <dbReference type="Rhea" id="RHEA:13041"/>
        <dbReference type="ChEBI" id="CHEBI:16875"/>
        <dbReference type="ChEBI" id="CHEBI:57509"/>
        <dbReference type="EC" id="5.3.3.12"/>
    </reaction>
</comment>
<dbReference type="InterPro" id="IPR014347">
    <property type="entry name" value="Tautomerase/MIF_sf"/>
</dbReference>
<feature type="compositionally biased region" description="Basic and acidic residues" evidence="13">
    <location>
        <begin position="296"/>
        <end position="307"/>
    </location>
</feature>
<evidence type="ECO:0000256" key="6">
    <source>
        <dbReference type="ARBA" id="ARBA00036735"/>
    </source>
</evidence>
<sequence length="341" mass="36689">MNRPLSPVTATKNALHSTKSSPLSATPASKLSFADRKAKKENTPPAVLVEGGRSMRNIERPPPGDAPRRDGKSRAKTDLQRKRSAIDFFGDAFGVGESNSAAKERVRGDAIVTAEVKTNVIISDEFTFITELSYHLSTRYQRPVSSIVVTLHHGACMFFGGSFDAAYIMSIFALPSQLQPTTNKRNAALIQKHMEEALGVMPERGLLRFVPTPEENTAHKGKTMAGEIDELERMCSSPAPPTEVGGSGMRTGRKLSVKSLASFRPPSVPVPELTPPASADETLPPIPASPGLPPADAEKVKPEEGPKTAKRKKSFVATIFSRSGSKKEYKPGLTTIRGEGS</sequence>
<evidence type="ECO:0000256" key="8">
    <source>
        <dbReference type="ARBA" id="ARBA00038932"/>
    </source>
</evidence>
<comment type="catalytic activity">
    <reaction evidence="6">
        <text>3-phenylpyruvate = enol-phenylpyruvate</text>
        <dbReference type="Rhea" id="RHEA:17097"/>
        <dbReference type="ChEBI" id="CHEBI:16815"/>
        <dbReference type="ChEBI" id="CHEBI:18005"/>
        <dbReference type="EC" id="5.3.2.1"/>
    </reaction>
</comment>
<dbReference type="Proteomes" id="UP001239445">
    <property type="component" value="Unassembled WGS sequence"/>
</dbReference>
<dbReference type="InterPro" id="IPR001398">
    <property type="entry name" value="Macrophage_inhib_fac"/>
</dbReference>
<evidence type="ECO:0000256" key="13">
    <source>
        <dbReference type="SAM" id="MobiDB-lite"/>
    </source>
</evidence>
<feature type="compositionally biased region" description="Polar residues" evidence="13">
    <location>
        <begin position="8"/>
        <end position="29"/>
    </location>
</feature>
<dbReference type="Gene3D" id="3.30.429.10">
    <property type="entry name" value="Macrophage Migration Inhibitory Factor"/>
    <property type="match status" value="1"/>
</dbReference>
<feature type="region of interest" description="Disordered" evidence="13">
    <location>
        <begin position="1"/>
        <end position="79"/>
    </location>
</feature>
<evidence type="ECO:0000256" key="2">
    <source>
        <dbReference type="ARBA" id="ARBA00005851"/>
    </source>
</evidence>
<dbReference type="PANTHER" id="PTHR11954:SF6">
    <property type="entry name" value="MACROPHAGE MIGRATION INHIBITORY FACTOR"/>
    <property type="match status" value="1"/>
</dbReference>
<keyword evidence="15" id="KW-1185">Reference proteome</keyword>
<dbReference type="AlphaFoldDB" id="A0AAJ0F262"/>
<dbReference type="GO" id="GO:0004167">
    <property type="term" value="F:dopachrome isomerase activity"/>
    <property type="evidence" value="ECO:0007669"/>
    <property type="project" value="UniProtKB-EC"/>
</dbReference>
<feature type="region of interest" description="Disordered" evidence="13">
    <location>
        <begin position="262"/>
        <end position="316"/>
    </location>
</feature>
<evidence type="ECO:0000313" key="14">
    <source>
        <dbReference type="EMBL" id="KAK1750777.1"/>
    </source>
</evidence>
<feature type="compositionally biased region" description="Pro residues" evidence="13">
    <location>
        <begin position="284"/>
        <end position="293"/>
    </location>
</feature>
<name>A0AAJ0F262_9PEZI</name>
<dbReference type="EC" id="5.3.3.12" evidence="8"/>
<dbReference type="Pfam" id="PF01187">
    <property type="entry name" value="MIF"/>
    <property type="match status" value="1"/>
</dbReference>
<evidence type="ECO:0000256" key="10">
    <source>
        <dbReference type="ARBA" id="ARBA00041631"/>
    </source>
</evidence>
<evidence type="ECO:0000256" key="3">
    <source>
        <dbReference type="ARBA" id="ARBA00022514"/>
    </source>
</evidence>
<dbReference type="EMBL" id="MU839845">
    <property type="protein sequence ID" value="KAK1750777.1"/>
    <property type="molecule type" value="Genomic_DNA"/>
</dbReference>
<protein>
    <recommendedName>
        <fullName evidence="12">L-dopachrome isomerase</fullName>
        <ecNumber evidence="9">5.3.2.1</ecNumber>
        <ecNumber evidence="8">5.3.3.12</ecNumber>
    </recommendedName>
    <alternativeName>
        <fullName evidence="10">L-dopachrome tautomerase</fullName>
    </alternativeName>
    <alternativeName>
        <fullName evidence="11">Phenylpyruvate tautomerase</fullName>
    </alternativeName>
</protein>
<evidence type="ECO:0000256" key="12">
    <source>
        <dbReference type="ARBA" id="ARBA00042730"/>
    </source>
</evidence>
<dbReference type="GO" id="GO:0050178">
    <property type="term" value="F:phenylpyruvate tautomerase activity"/>
    <property type="evidence" value="ECO:0007669"/>
    <property type="project" value="UniProtKB-EC"/>
</dbReference>
<keyword evidence="3" id="KW-0202">Cytokine</keyword>
<dbReference type="PANTHER" id="PTHR11954">
    <property type="entry name" value="D-DOPACHROME DECARBOXYLASE"/>
    <property type="match status" value="1"/>
</dbReference>
<accession>A0AAJ0F262</accession>
<comment type="caution">
    <text evidence="14">The sequence shown here is derived from an EMBL/GenBank/DDBJ whole genome shotgun (WGS) entry which is preliminary data.</text>
</comment>
<keyword evidence="4" id="KW-0964">Secreted</keyword>
<keyword evidence="5" id="KW-0413">Isomerase</keyword>